<keyword evidence="4 5" id="KW-0440">LIM domain</keyword>
<feature type="region of interest" description="Disordered" evidence="6">
    <location>
        <begin position="635"/>
        <end position="654"/>
    </location>
</feature>
<dbReference type="PROSITE" id="PS00478">
    <property type="entry name" value="LIM_DOMAIN_1"/>
    <property type="match status" value="1"/>
</dbReference>
<evidence type="ECO:0000313" key="8">
    <source>
        <dbReference type="EMBL" id="KNC47675.1"/>
    </source>
</evidence>
<name>A0A0L0D661_THETB</name>
<dbReference type="OrthoDB" id="10068367at2759"/>
<dbReference type="GO" id="GO:0003712">
    <property type="term" value="F:transcription coregulator activity"/>
    <property type="evidence" value="ECO:0007669"/>
    <property type="project" value="TreeGrafter"/>
</dbReference>
<evidence type="ECO:0000256" key="2">
    <source>
        <dbReference type="ARBA" id="ARBA00022737"/>
    </source>
</evidence>
<dbReference type="SUPFAM" id="SSF50156">
    <property type="entry name" value="PDZ domain-like"/>
    <property type="match status" value="1"/>
</dbReference>
<feature type="region of interest" description="Disordered" evidence="6">
    <location>
        <begin position="764"/>
        <end position="787"/>
    </location>
</feature>
<keyword evidence="2" id="KW-0677">Repeat</keyword>
<dbReference type="Gene3D" id="2.10.110.10">
    <property type="entry name" value="Cysteine Rich Protein"/>
    <property type="match status" value="4"/>
</dbReference>
<dbReference type="SUPFAM" id="SSF57716">
    <property type="entry name" value="Glucocorticoid receptor-like (DNA-binding domain)"/>
    <property type="match status" value="1"/>
</dbReference>
<dbReference type="GO" id="GO:0046872">
    <property type="term" value="F:metal ion binding"/>
    <property type="evidence" value="ECO:0007669"/>
    <property type="project" value="UniProtKB-KW"/>
</dbReference>
<proteinExistence type="predicted"/>
<evidence type="ECO:0000256" key="4">
    <source>
        <dbReference type="ARBA" id="ARBA00023038"/>
    </source>
</evidence>
<dbReference type="GeneID" id="25563476"/>
<dbReference type="Proteomes" id="UP000054408">
    <property type="component" value="Unassembled WGS sequence"/>
</dbReference>
<sequence>MRAARSKSASLASLNGAKDRPSIGVPAAPQKHVQEARAALSAARTTLGVIANPQATGVVLTRVNSCSAAHRAGLRKGDVIKYVDIFPRDDEDAVLDRIISHDPLELLNSSIHIGPEPESVSIAVRSHSDLRNLLDITFPGEHQRFHIIRYAEDVVVDVVFGAKGMTMQKVADYRSAAGDRWVHAMEAKKKPVDYATLFTRAAYTAEREEMHTSSSDSRELIRSLSGSIQPLATDSLARNSAAADVAQHALGGELFAEARSLGELSHSIAASMLTDASLTCLLDELLVRDLNSLGFKPYVSRLSARGAERRARFIIGGIPVHLRVSPTRHRMLDVAEIDAQISTGRAASPTRPPSVLETRTAFRAPSGVHTSGLDDTLPWKTWADFVADHMAEFITDSTLCTGCGRVFPPNSEVLMVCGLPYHVPCARCLECQRPLQETGVVPPPPFPAAHPDAAGDEVVRPDPGALFAPAVRSRLATTAPSRAHAHGRSVGLYCPSDWFFKFGTKCARCAVTVTDSQHVVALRRLWHAECWKCTACDVAFTRDARVAAHSAQPARPRPDLSRSLLPVHVSPTISGLGPCLGLRAPDAPAHAWPLLPFCEDCSDALACAACNGVASPTGGPDPLLTVTLLDSLPTTSPLRNSNSDEEAPPVAGPGPVSSKLHASCFMALVEEIDSGERPQCVACGQPCLDGIDALGGLFHRKCFTCANCKLPVDFDECFVFRGVPYCSRRLCKATVPTSIYSMPAPIVRNRPSYSYSTTPSSYLSYSSDGDGGNEHDPRSQTNANQPHASDYSDFYSYSNDYSNAVVYVKPQLADYHQNRGRAGFFSSFVSFEWGTDLARTRSRPMLARTPSRR</sequence>
<dbReference type="PANTHER" id="PTHR24205">
    <property type="entry name" value="FOUR AND A HALF LIM DOMAINS PROTEIN"/>
    <property type="match status" value="1"/>
</dbReference>
<dbReference type="PROSITE" id="PS50023">
    <property type="entry name" value="LIM_DOMAIN_2"/>
    <property type="match status" value="3"/>
</dbReference>
<accession>A0A0L0D661</accession>
<evidence type="ECO:0000256" key="5">
    <source>
        <dbReference type="PROSITE-ProRule" id="PRU00125"/>
    </source>
</evidence>
<feature type="domain" description="LIM zinc-binding" evidence="7">
    <location>
        <begin position="504"/>
        <end position="566"/>
    </location>
</feature>
<dbReference type="AlphaFoldDB" id="A0A0L0D661"/>
<keyword evidence="1 5" id="KW-0479">Metal-binding</keyword>
<dbReference type="EMBL" id="GL349448">
    <property type="protein sequence ID" value="KNC47675.1"/>
    <property type="molecule type" value="Genomic_DNA"/>
</dbReference>
<dbReference type="PANTHER" id="PTHR24205:SF16">
    <property type="entry name" value="GH01042P-RELATED"/>
    <property type="match status" value="1"/>
</dbReference>
<keyword evidence="3 5" id="KW-0862">Zinc</keyword>
<dbReference type="CDD" id="cd08368">
    <property type="entry name" value="LIM"/>
    <property type="match status" value="2"/>
</dbReference>
<dbReference type="Gene3D" id="2.30.42.10">
    <property type="match status" value="1"/>
</dbReference>
<dbReference type="SMART" id="SM00132">
    <property type="entry name" value="LIM"/>
    <property type="match status" value="3"/>
</dbReference>
<reference evidence="8 9" key="1">
    <citation type="submission" date="2010-05" db="EMBL/GenBank/DDBJ databases">
        <title>The Genome Sequence of Thecamonas trahens ATCC 50062.</title>
        <authorList>
            <consortium name="The Broad Institute Genome Sequencing Platform"/>
            <person name="Russ C."/>
            <person name="Cuomo C."/>
            <person name="Shea T."/>
            <person name="Young S.K."/>
            <person name="Zeng Q."/>
            <person name="Koehrsen M."/>
            <person name="Haas B."/>
            <person name="Borodovsky M."/>
            <person name="Guigo R."/>
            <person name="Alvarado L."/>
            <person name="Berlin A."/>
            <person name="Bochicchio J."/>
            <person name="Borenstein D."/>
            <person name="Chapman S."/>
            <person name="Chen Z."/>
            <person name="Freedman E."/>
            <person name="Gellesch M."/>
            <person name="Goldberg J."/>
            <person name="Griggs A."/>
            <person name="Gujja S."/>
            <person name="Heilman E."/>
            <person name="Heiman D."/>
            <person name="Hepburn T."/>
            <person name="Howarth C."/>
            <person name="Jen D."/>
            <person name="Larson L."/>
            <person name="Mehta T."/>
            <person name="Park D."/>
            <person name="Pearson M."/>
            <person name="Roberts A."/>
            <person name="Saif S."/>
            <person name="Shenoy N."/>
            <person name="Sisk P."/>
            <person name="Stolte C."/>
            <person name="Sykes S."/>
            <person name="Thomson T."/>
            <person name="Walk T."/>
            <person name="White J."/>
            <person name="Yandava C."/>
            <person name="Burger G."/>
            <person name="Gray M.W."/>
            <person name="Holland P.W.H."/>
            <person name="King N."/>
            <person name="Lang F.B.F."/>
            <person name="Roger A.J."/>
            <person name="Ruiz-Trillo I."/>
            <person name="Lander E."/>
            <person name="Nusbaum C."/>
        </authorList>
    </citation>
    <scope>NUCLEOTIDE SEQUENCE [LARGE SCALE GENOMIC DNA]</scope>
    <source>
        <strain evidence="8 9">ATCC 50062</strain>
    </source>
</reference>
<dbReference type="InterPro" id="IPR036034">
    <property type="entry name" value="PDZ_sf"/>
</dbReference>
<dbReference type="RefSeq" id="XP_013759159.1">
    <property type="nucleotide sequence ID" value="XM_013903705.1"/>
</dbReference>
<dbReference type="STRING" id="461836.A0A0L0D661"/>
<feature type="compositionally biased region" description="Low complexity" evidence="6">
    <location>
        <begin position="1"/>
        <end position="14"/>
    </location>
</feature>
<dbReference type="InterPro" id="IPR001781">
    <property type="entry name" value="Znf_LIM"/>
</dbReference>
<dbReference type="GO" id="GO:0005634">
    <property type="term" value="C:nucleus"/>
    <property type="evidence" value="ECO:0007669"/>
    <property type="project" value="TreeGrafter"/>
</dbReference>
<organism evidence="8 9">
    <name type="scientific">Thecamonas trahens ATCC 50062</name>
    <dbReference type="NCBI Taxonomy" id="461836"/>
    <lineage>
        <taxon>Eukaryota</taxon>
        <taxon>Apusozoa</taxon>
        <taxon>Apusomonadida</taxon>
        <taxon>Apusomonadidae</taxon>
        <taxon>Thecamonas</taxon>
    </lineage>
</organism>
<protein>
    <recommendedName>
        <fullName evidence="7">LIM zinc-binding domain-containing protein</fullName>
    </recommendedName>
</protein>
<dbReference type="Pfam" id="PF00412">
    <property type="entry name" value="LIM"/>
    <property type="match status" value="2"/>
</dbReference>
<evidence type="ECO:0000256" key="6">
    <source>
        <dbReference type="SAM" id="MobiDB-lite"/>
    </source>
</evidence>
<feature type="domain" description="LIM zinc-binding" evidence="7">
    <location>
        <begin position="678"/>
        <end position="736"/>
    </location>
</feature>
<gene>
    <name evidence="8" type="ORF">AMSG_03906</name>
</gene>
<evidence type="ECO:0000313" key="9">
    <source>
        <dbReference type="Proteomes" id="UP000054408"/>
    </source>
</evidence>
<evidence type="ECO:0000256" key="3">
    <source>
        <dbReference type="ARBA" id="ARBA00022833"/>
    </source>
</evidence>
<feature type="domain" description="LIM zinc-binding" evidence="7">
    <location>
        <begin position="398"/>
        <end position="469"/>
    </location>
</feature>
<evidence type="ECO:0000256" key="1">
    <source>
        <dbReference type="ARBA" id="ARBA00022723"/>
    </source>
</evidence>
<keyword evidence="9" id="KW-1185">Reference proteome</keyword>
<evidence type="ECO:0000259" key="7">
    <source>
        <dbReference type="PROSITE" id="PS50023"/>
    </source>
</evidence>
<feature type="region of interest" description="Disordered" evidence="6">
    <location>
        <begin position="1"/>
        <end position="25"/>
    </location>
</feature>